<name>A0A511BAL5_9PROT</name>
<evidence type="ECO:0000313" key="1">
    <source>
        <dbReference type="EMBL" id="GEK97445.1"/>
    </source>
</evidence>
<reference evidence="1 2" key="1">
    <citation type="submission" date="2019-07" db="EMBL/GenBank/DDBJ databases">
        <title>Whole genome shotgun sequence of Gluconobacter kanchanaburiensis NBRC 103587.</title>
        <authorList>
            <person name="Hosoyama A."/>
            <person name="Uohara A."/>
            <person name="Ohji S."/>
            <person name="Ichikawa N."/>
        </authorList>
    </citation>
    <scope>NUCLEOTIDE SEQUENCE [LARGE SCALE GENOMIC DNA]</scope>
    <source>
        <strain evidence="1 2">NBRC 103587</strain>
    </source>
</reference>
<comment type="caution">
    <text evidence="1">The sequence shown here is derived from an EMBL/GenBank/DDBJ whole genome shotgun (WGS) entry which is preliminary data.</text>
</comment>
<proteinExistence type="predicted"/>
<dbReference type="Proteomes" id="UP000321079">
    <property type="component" value="Unassembled WGS sequence"/>
</dbReference>
<dbReference type="AlphaFoldDB" id="A0A511BAL5"/>
<gene>
    <name evidence="1" type="ORF">GKA01_26420</name>
</gene>
<organism evidence="1 2">
    <name type="scientific">Gluconobacter kanchanaburiensis NBRC 103587</name>
    <dbReference type="NCBI Taxonomy" id="1307948"/>
    <lineage>
        <taxon>Bacteria</taxon>
        <taxon>Pseudomonadati</taxon>
        <taxon>Pseudomonadota</taxon>
        <taxon>Alphaproteobacteria</taxon>
        <taxon>Acetobacterales</taxon>
        <taxon>Acetobacteraceae</taxon>
        <taxon>Gluconobacter</taxon>
    </lineage>
</organism>
<protein>
    <submittedName>
        <fullName evidence="1">Uncharacterized protein</fullName>
    </submittedName>
</protein>
<evidence type="ECO:0000313" key="2">
    <source>
        <dbReference type="Proteomes" id="UP000321079"/>
    </source>
</evidence>
<sequence>MARSIAIWAWLYAVNPERFHELFFEAFRVRRIERARLDKMIHELIAEIFATTPRAQIIAEASQAGCVPPKNVKYHGLVRVAQFLTTC</sequence>
<keyword evidence="2" id="KW-1185">Reference proteome</keyword>
<dbReference type="EMBL" id="BJVA01000028">
    <property type="protein sequence ID" value="GEK97445.1"/>
    <property type="molecule type" value="Genomic_DNA"/>
</dbReference>
<accession>A0A511BAL5</accession>